<evidence type="ECO:0000313" key="4">
    <source>
        <dbReference type="Proteomes" id="UP001176521"/>
    </source>
</evidence>
<accession>A0AAN6GHG3</accession>
<dbReference type="Pfam" id="PF10302">
    <property type="entry name" value="Dsc3_N"/>
    <property type="match status" value="1"/>
</dbReference>
<dbReference type="PANTHER" id="PTHR28049:SF1">
    <property type="entry name" value="DSC E3 UBIQUITIN LIGASE COMPLEX SUBUNIT 3"/>
    <property type="match status" value="1"/>
</dbReference>
<dbReference type="GO" id="GO:0044695">
    <property type="term" value="C:Dsc E3 ubiquitin ligase complex"/>
    <property type="evidence" value="ECO:0007669"/>
    <property type="project" value="InterPro"/>
</dbReference>
<dbReference type="Gene3D" id="3.10.20.90">
    <property type="entry name" value="Phosphatidylinositol 3-kinase Catalytic Subunit, Chain A, domain 1"/>
    <property type="match status" value="1"/>
</dbReference>
<dbReference type="Proteomes" id="UP001176521">
    <property type="component" value="Unassembled WGS sequence"/>
</dbReference>
<dbReference type="EMBL" id="JAPDMQ010000013">
    <property type="protein sequence ID" value="KAK0540460.1"/>
    <property type="molecule type" value="Genomic_DNA"/>
</dbReference>
<sequence length="575" mass="61368">MITVVTRVRPVSVRFTDASIPDFDAELRGKPAILEAAGDGAGDAEGAATMATTAFDALDEQNRRRFAPADDEELLKILAEDEDIVRIFKQKIRASRPSLSHRRLRLIHAGRILKDGIKLVSWLDSLDAHRNAQERAANRSSGLNLGQSARIALGGLRDAAERGTALDLDSITRKGRQGLGDLWRRFDDGNEGRGAGPDRGEDLEAGAQGATLSAKAKGKARLIDDVDEGASSASNWGSEEDAVPRRQGASFKVVEDRSADRVYLQCSIGDDMTPEEEAEANAPRASALPGGLRNKLNQAWSPAPASRAGEFTSSPIPSGMESPWADVDDDPFGTRSGTAWGGEPGLSASGNLELPEGERDPETGEPVPGAAPRGFDRLAATAGLSPADIEEMRAQFRLAAARGWGDGGMQGAGGPSGLGRSGDVLREAEEEEHARALEEQWIDSMGEGMEGDANRPGSGPLQARFEGLFVGFFFPFLPLFFWRDKTGHPARLPRSEFVYDPQRPGEVIRADEIDYDSEDDDDIVGPNARPNGAGAANPAIANQDARNVVFTSTMAQAIIVGLVCNCAYGALASLW</sequence>
<evidence type="ECO:0000313" key="3">
    <source>
        <dbReference type="EMBL" id="KAK0540460.1"/>
    </source>
</evidence>
<dbReference type="InterPro" id="IPR025390">
    <property type="entry name" value="Dsc3_C"/>
</dbReference>
<feature type="region of interest" description="Disordered" evidence="1">
    <location>
        <begin position="228"/>
        <end position="249"/>
    </location>
</feature>
<dbReference type="GO" id="GO:0005783">
    <property type="term" value="C:endoplasmic reticulum"/>
    <property type="evidence" value="ECO:0007669"/>
    <property type="project" value="TreeGrafter"/>
</dbReference>
<feature type="domain" description="Ubiquitin-like" evidence="2">
    <location>
        <begin position="71"/>
        <end position="119"/>
    </location>
</feature>
<comment type="caution">
    <text evidence="3">The sequence shown here is derived from an EMBL/GenBank/DDBJ whole genome shotgun (WGS) entry which is preliminary data.</text>
</comment>
<organism evidence="3 4">
    <name type="scientific">Tilletia horrida</name>
    <dbReference type="NCBI Taxonomy" id="155126"/>
    <lineage>
        <taxon>Eukaryota</taxon>
        <taxon>Fungi</taxon>
        <taxon>Dikarya</taxon>
        <taxon>Basidiomycota</taxon>
        <taxon>Ustilaginomycotina</taxon>
        <taxon>Exobasidiomycetes</taxon>
        <taxon>Tilletiales</taxon>
        <taxon>Tilletiaceae</taxon>
        <taxon>Tilletia</taxon>
    </lineage>
</organism>
<dbReference type="AlphaFoldDB" id="A0AAN6GHG3"/>
<feature type="region of interest" description="Disordered" evidence="1">
    <location>
        <begin position="182"/>
        <end position="204"/>
    </location>
</feature>
<evidence type="ECO:0000256" key="1">
    <source>
        <dbReference type="SAM" id="MobiDB-lite"/>
    </source>
</evidence>
<feature type="compositionally biased region" description="Low complexity" evidence="1">
    <location>
        <begin position="280"/>
        <end position="289"/>
    </location>
</feature>
<dbReference type="PROSITE" id="PS50053">
    <property type="entry name" value="UBIQUITIN_2"/>
    <property type="match status" value="1"/>
</dbReference>
<protein>
    <recommendedName>
        <fullName evidence="2">Ubiquitin-like domain-containing protein</fullName>
    </recommendedName>
</protein>
<keyword evidence="4" id="KW-1185">Reference proteome</keyword>
<reference evidence="3" key="1">
    <citation type="journal article" date="2023" name="PhytoFront">
        <title>Draft Genome Resources of Seven Strains of Tilletia horrida, Causal Agent of Kernel Smut of Rice.</title>
        <authorList>
            <person name="Khanal S."/>
            <person name="Antony Babu S."/>
            <person name="Zhou X.G."/>
        </authorList>
    </citation>
    <scope>NUCLEOTIDE SEQUENCE</scope>
    <source>
        <strain evidence="3">TX3</strain>
    </source>
</reference>
<feature type="compositionally biased region" description="Basic and acidic residues" evidence="1">
    <location>
        <begin position="182"/>
        <end position="202"/>
    </location>
</feature>
<evidence type="ECO:0000259" key="2">
    <source>
        <dbReference type="PROSITE" id="PS50053"/>
    </source>
</evidence>
<dbReference type="Pfam" id="PF13373">
    <property type="entry name" value="Dsc3_C"/>
    <property type="match status" value="1"/>
</dbReference>
<dbReference type="InterPro" id="IPR019413">
    <property type="entry name" value="Dsc3_ub-like_dom"/>
</dbReference>
<name>A0AAN6GHG3_9BASI</name>
<proteinExistence type="predicted"/>
<feature type="region of interest" description="Disordered" evidence="1">
    <location>
        <begin position="274"/>
        <end position="374"/>
    </location>
</feature>
<gene>
    <name evidence="3" type="ORF">OC842_000489</name>
</gene>
<dbReference type="InterPro" id="IPR045226">
    <property type="entry name" value="Dsc3"/>
</dbReference>
<dbReference type="PANTHER" id="PTHR28049">
    <property type="entry name" value="TRANSMEMBRANE PROTEIN YOR223W"/>
    <property type="match status" value="1"/>
</dbReference>
<dbReference type="InterPro" id="IPR000626">
    <property type="entry name" value="Ubiquitin-like_dom"/>
</dbReference>